<comment type="caution">
    <text evidence="2">The sequence shown here is derived from an EMBL/GenBank/DDBJ whole genome shotgun (WGS) entry which is preliminary data.</text>
</comment>
<evidence type="ECO:0000313" key="2">
    <source>
        <dbReference type="EMBL" id="MCX3267134.1"/>
    </source>
</evidence>
<organism evidence="2 3">
    <name type="scientific">Pedobacter agri</name>
    <dbReference type="NCBI Taxonomy" id="454586"/>
    <lineage>
        <taxon>Bacteria</taxon>
        <taxon>Pseudomonadati</taxon>
        <taxon>Bacteroidota</taxon>
        <taxon>Sphingobacteriia</taxon>
        <taxon>Sphingobacteriales</taxon>
        <taxon>Sphingobacteriaceae</taxon>
        <taxon>Pedobacter</taxon>
    </lineage>
</organism>
<evidence type="ECO:0000256" key="1">
    <source>
        <dbReference type="SAM" id="SignalP"/>
    </source>
</evidence>
<feature type="signal peptide" evidence="1">
    <location>
        <begin position="1"/>
        <end position="24"/>
    </location>
</feature>
<protein>
    <recommendedName>
        <fullName evidence="4">Lipoprotein</fullName>
    </recommendedName>
</protein>
<dbReference type="Proteomes" id="UP001142592">
    <property type="component" value="Unassembled WGS sequence"/>
</dbReference>
<evidence type="ECO:0008006" key="4">
    <source>
        <dbReference type="Google" id="ProtNLM"/>
    </source>
</evidence>
<dbReference type="PROSITE" id="PS51257">
    <property type="entry name" value="PROKAR_LIPOPROTEIN"/>
    <property type="match status" value="1"/>
</dbReference>
<sequence>MKNLKKVLFTILPLLTLTILFSCKKESNEMPTDTENKNFKFTVTVDGVEEQDYVSFVFVGGSLDNAKTIWKVNGVTKNNETAISLGKNDFLGATKTYVIESTTPLRLVTTSQQCLNPGATNPSFKVSYKAEVNGQVVTNDQNFTVTSTTDYTHKYDY</sequence>
<evidence type="ECO:0000313" key="3">
    <source>
        <dbReference type="Proteomes" id="UP001142592"/>
    </source>
</evidence>
<name>A0A9X3IBJ0_9SPHI</name>
<keyword evidence="3" id="KW-1185">Reference proteome</keyword>
<proteinExistence type="predicted"/>
<feature type="chain" id="PRO_5040934098" description="Lipoprotein" evidence="1">
    <location>
        <begin position="25"/>
        <end position="157"/>
    </location>
</feature>
<gene>
    <name evidence="2" type="ORF">OQZ29_20405</name>
</gene>
<reference evidence="2" key="1">
    <citation type="submission" date="2022-11" db="EMBL/GenBank/DDBJ databases">
        <authorList>
            <person name="Graham C."/>
            <person name="Newman J.D."/>
        </authorList>
    </citation>
    <scope>NUCLEOTIDE SEQUENCE</scope>
    <source>
        <strain evidence="2">DSM 19486</strain>
    </source>
</reference>
<dbReference type="AlphaFoldDB" id="A0A9X3IBJ0"/>
<accession>A0A9X3IBJ0</accession>
<dbReference type="RefSeq" id="WP_010599779.1">
    <property type="nucleotide sequence ID" value="NZ_JAPJUH010000006.1"/>
</dbReference>
<keyword evidence="1" id="KW-0732">Signal</keyword>
<dbReference type="EMBL" id="JAPJUH010000006">
    <property type="protein sequence ID" value="MCX3267134.1"/>
    <property type="molecule type" value="Genomic_DNA"/>
</dbReference>